<gene>
    <name evidence="1" type="ORF">KC675_05310</name>
</gene>
<dbReference type="AlphaFoldDB" id="A0A955L0U3"/>
<protein>
    <submittedName>
        <fullName evidence="1">Uncharacterized protein</fullName>
    </submittedName>
</protein>
<reference evidence="1" key="2">
    <citation type="journal article" date="2021" name="Microbiome">
        <title>Successional dynamics and alternative stable states in a saline activated sludge microbial community over 9 years.</title>
        <authorList>
            <person name="Wang Y."/>
            <person name="Ye J."/>
            <person name="Ju F."/>
            <person name="Liu L."/>
            <person name="Boyd J.A."/>
            <person name="Deng Y."/>
            <person name="Parks D.H."/>
            <person name="Jiang X."/>
            <person name="Yin X."/>
            <person name="Woodcroft B.J."/>
            <person name="Tyson G.W."/>
            <person name="Hugenholtz P."/>
            <person name="Polz M.F."/>
            <person name="Zhang T."/>
        </authorList>
    </citation>
    <scope>NUCLEOTIDE SEQUENCE</scope>
    <source>
        <strain evidence="1">HKST-UBA15</strain>
    </source>
</reference>
<sequence length="132" mass="14905">MPDLNLNELPRNYSNITAPIAMKAIQFLMQIDSFPYVWGDITRKNNPIGIYALTPENFILGANNAVTRIDKGYSELYLRVGTRQALVKEVGNSRTQEVAQLFHAVGRSMSPLQGVFDINNIRQALMSELNKY</sequence>
<comment type="caution">
    <text evidence="1">The sequence shown here is derived from an EMBL/GenBank/DDBJ whole genome shotgun (WGS) entry which is preliminary data.</text>
</comment>
<evidence type="ECO:0000313" key="1">
    <source>
        <dbReference type="EMBL" id="MCA9380569.1"/>
    </source>
</evidence>
<dbReference type="EMBL" id="JAGQLL010000090">
    <property type="protein sequence ID" value="MCA9380569.1"/>
    <property type="molecule type" value="Genomic_DNA"/>
</dbReference>
<reference evidence="1" key="1">
    <citation type="submission" date="2020-04" db="EMBL/GenBank/DDBJ databases">
        <authorList>
            <person name="Zhang T."/>
        </authorList>
    </citation>
    <scope>NUCLEOTIDE SEQUENCE</scope>
    <source>
        <strain evidence="1">HKST-UBA15</strain>
    </source>
</reference>
<name>A0A955L0U3_9BACT</name>
<organism evidence="1 2">
    <name type="scientific">Candidatus Dojkabacteria bacterium</name>
    <dbReference type="NCBI Taxonomy" id="2099670"/>
    <lineage>
        <taxon>Bacteria</taxon>
        <taxon>Candidatus Dojkabacteria</taxon>
    </lineage>
</organism>
<evidence type="ECO:0000313" key="2">
    <source>
        <dbReference type="Proteomes" id="UP000745577"/>
    </source>
</evidence>
<dbReference type="Proteomes" id="UP000745577">
    <property type="component" value="Unassembled WGS sequence"/>
</dbReference>
<accession>A0A955L0U3</accession>
<proteinExistence type="predicted"/>